<feature type="domain" description="SLH" evidence="8">
    <location>
        <begin position="94"/>
        <end position="140"/>
    </location>
</feature>
<dbReference type="InterPro" id="IPR001764">
    <property type="entry name" value="Glyco_hydro_3_N"/>
</dbReference>
<dbReference type="InterPro" id="IPR019800">
    <property type="entry name" value="Glyco_hydro_3_AS"/>
</dbReference>
<feature type="domain" description="SLH" evidence="8">
    <location>
        <begin position="23"/>
        <end position="86"/>
    </location>
</feature>
<evidence type="ECO:0000256" key="1">
    <source>
        <dbReference type="ARBA" id="ARBA00001231"/>
    </source>
</evidence>
<feature type="domain" description="SLH" evidence="8">
    <location>
        <begin position="141"/>
        <end position="204"/>
    </location>
</feature>
<feature type="signal peptide" evidence="7">
    <location>
        <begin position="1"/>
        <end position="24"/>
    </location>
</feature>
<organism evidence="9 10">
    <name type="scientific">Pontibacillus chungwhensis</name>
    <dbReference type="NCBI Taxonomy" id="265426"/>
    <lineage>
        <taxon>Bacteria</taxon>
        <taxon>Bacillati</taxon>
        <taxon>Bacillota</taxon>
        <taxon>Bacilli</taxon>
        <taxon>Bacillales</taxon>
        <taxon>Bacillaceae</taxon>
        <taxon>Pontibacillus</taxon>
    </lineage>
</organism>
<keyword evidence="6 9" id="KW-0326">Glycosidase</keyword>
<comment type="catalytic activity">
    <reaction evidence="1">
        <text>Hydrolysis of terminal non-reducing N-acetyl-D-hexosamine residues in N-acetyl-beta-D-hexosaminides.</text>
        <dbReference type="EC" id="3.2.1.52"/>
    </reaction>
</comment>
<evidence type="ECO:0000256" key="4">
    <source>
        <dbReference type="ARBA" id="ARBA00022729"/>
    </source>
</evidence>
<dbReference type="Pfam" id="PF00933">
    <property type="entry name" value="Glyco_hydro_3"/>
    <property type="match status" value="1"/>
</dbReference>
<dbReference type="Proteomes" id="UP001236652">
    <property type="component" value="Chromosome"/>
</dbReference>
<evidence type="ECO:0000256" key="3">
    <source>
        <dbReference type="ARBA" id="ARBA00012663"/>
    </source>
</evidence>
<dbReference type="PANTHER" id="PTHR30480:SF13">
    <property type="entry name" value="BETA-HEXOSAMINIDASE"/>
    <property type="match status" value="1"/>
</dbReference>
<dbReference type="InterPro" id="IPR050226">
    <property type="entry name" value="NagZ_Beta-hexosaminidase"/>
</dbReference>
<comment type="similarity">
    <text evidence="2">Belongs to the glycosyl hydrolase 3 family.</text>
</comment>
<dbReference type="EC" id="3.2.1.52" evidence="3"/>
<keyword evidence="10" id="KW-1185">Reference proteome</keyword>
<feature type="chain" id="PRO_5047038130" description="beta-N-acetylhexosaminidase" evidence="7">
    <location>
        <begin position="25"/>
        <end position="537"/>
    </location>
</feature>
<evidence type="ECO:0000313" key="10">
    <source>
        <dbReference type="Proteomes" id="UP001236652"/>
    </source>
</evidence>
<dbReference type="Pfam" id="PF00395">
    <property type="entry name" value="SLH"/>
    <property type="match status" value="3"/>
</dbReference>
<sequence>MKKLFFSIVLILLFGGTFTSVTFASGFSDVHKEDRFYKEIMYLTNESIIYGFPNGTFQPEGDINRAQAAIMIGRALGYDGAQQETEFPDVHGRASGYVASLASDGIINGFPDGTFRPDEVITRADMAIFLDRAFVSSEVDGLEYFKDVGPNMQAYKAIANLRSVGVAMGYPDATYHPNEELNRKQFTAFLARIISPEQFVSERLNVSDLTLSERIGQMVIAGIDGTSLNPADKRLITDDHVGGFIFYANNLETQQQTINFVNEVKAANQINKLPLFISVDQEGGRVARLPGVKATPSNETIGDRNDPAYAYSIGQTLGRQLDSMGFNLDYAPVLDVNSNPDNPVIGDRSYGDQASIVSEMGIQTMKGIQSENIIPVIKHFPGHGDTSVDSHIELPTVNKSLSQLEELELVPFKKAINNGADVVMVAHILMKQLDSTYPASMSETVISDILRDQLDFNGVVMSDDMTMGAIANNYGVGESAVRAVQAGSDIVLVAHNEQNVTAAIKAIKTAVKDGRISEARMNRSVQRIIDLKNKYLP</sequence>
<dbReference type="EMBL" id="CP126446">
    <property type="protein sequence ID" value="WIF99081.1"/>
    <property type="molecule type" value="Genomic_DNA"/>
</dbReference>
<dbReference type="GO" id="GO:0004563">
    <property type="term" value="F:beta-N-acetylhexosaminidase activity"/>
    <property type="evidence" value="ECO:0007669"/>
    <property type="project" value="UniProtKB-EC"/>
</dbReference>
<evidence type="ECO:0000256" key="6">
    <source>
        <dbReference type="ARBA" id="ARBA00023295"/>
    </source>
</evidence>
<protein>
    <recommendedName>
        <fullName evidence="3">beta-N-acetylhexosaminidase</fullName>
        <ecNumber evidence="3">3.2.1.52</ecNumber>
    </recommendedName>
</protein>
<dbReference type="PROSITE" id="PS00775">
    <property type="entry name" value="GLYCOSYL_HYDROL_F3"/>
    <property type="match status" value="1"/>
</dbReference>
<dbReference type="SUPFAM" id="SSF51445">
    <property type="entry name" value="(Trans)glycosidases"/>
    <property type="match status" value="1"/>
</dbReference>
<evidence type="ECO:0000256" key="2">
    <source>
        <dbReference type="ARBA" id="ARBA00005336"/>
    </source>
</evidence>
<evidence type="ECO:0000256" key="5">
    <source>
        <dbReference type="ARBA" id="ARBA00022801"/>
    </source>
</evidence>
<dbReference type="NCBIfam" id="NF003740">
    <property type="entry name" value="PRK05337.1"/>
    <property type="match status" value="1"/>
</dbReference>
<dbReference type="PANTHER" id="PTHR30480">
    <property type="entry name" value="BETA-HEXOSAMINIDASE-RELATED"/>
    <property type="match status" value="1"/>
</dbReference>
<keyword evidence="4 7" id="KW-0732">Signal</keyword>
<evidence type="ECO:0000313" key="9">
    <source>
        <dbReference type="EMBL" id="WIF99081.1"/>
    </source>
</evidence>
<proteinExistence type="inferred from homology"/>
<evidence type="ECO:0000256" key="7">
    <source>
        <dbReference type="SAM" id="SignalP"/>
    </source>
</evidence>
<dbReference type="InterPro" id="IPR017853">
    <property type="entry name" value="GH"/>
</dbReference>
<evidence type="ECO:0000259" key="8">
    <source>
        <dbReference type="PROSITE" id="PS51272"/>
    </source>
</evidence>
<name>A0ABY8UZG0_9BACI</name>
<reference evidence="9 10" key="1">
    <citation type="submission" date="2023-05" db="EMBL/GenBank/DDBJ databases">
        <title>Comparative genomics reveals the evidence of polycyclic aromatic hydrocarbons degradation in moderately halophilic genus Pontibacillus.</title>
        <authorList>
            <person name="Yang H."/>
            <person name="Qian Z."/>
        </authorList>
    </citation>
    <scope>NUCLEOTIDE SEQUENCE [LARGE SCALE GENOMIC DNA]</scope>
    <source>
        <strain evidence="10">HN14</strain>
    </source>
</reference>
<dbReference type="PROSITE" id="PS51272">
    <property type="entry name" value="SLH"/>
    <property type="match status" value="3"/>
</dbReference>
<dbReference type="RefSeq" id="WP_231418335.1">
    <property type="nucleotide sequence ID" value="NZ_CP126446.1"/>
</dbReference>
<dbReference type="InterPro" id="IPR036962">
    <property type="entry name" value="Glyco_hydro_3_N_sf"/>
</dbReference>
<accession>A0ABY8UZG0</accession>
<dbReference type="InterPro" id="IPR001119">
    <property type="entry name" value="SLH_dom"/>
</dbReference>
<gene>
    <name evidence="9" type="primary">nagZ</name>
    <name evidence="9" type="ORF">QNI29_05345</name>
</gene>
<dbReference type="Gene3D" id="3.20.20.300">
    <property type="entry name" value="Glycoside hydrolase, family 3, N-terminal domain"/>
    <property type="match status" value="1"/>
</dbReference>
<keyword evidence="5 9" id="KW-0378">Hydrolase</keyword>